<reference evidence="3" key="1">
    <citation type="journal article" date="2010" name="Nature">
        <title>The Amphimedon queenslandica genome and the evolution of animal complexity.</title>
        <authorList>
            <person name="Srivastava M."/>
            <person name="Simakov O."/>
            <person name="Chapman J."/>
            <person name="Fahey B."/>
            <person name="Gauthier M.E."/>
            <person name="Mitros T."/>
            <person name="Richards G.S."/>
            <person name="Conaco C."/>
            <person name="Dacre M."/>
            <person name="Hellsten U."/>
            <person name="Larroux C."/>
            <person name="Putnam N.H."/>
            <person name="Stanke M."/>
            <person name="Adamska M."/>
            <person name="Darling A."/>
            <person name="Degnan S.M."/>
            <person name="Oakley T.H."/>
            <person name="Plachetzki D.C."/>
            <person name="Zhai Y."/>
            <person name="Adamski M."/>
            <person name="Calcino A."/>
            <person name="Cummins S.F."/>
            <person name="Goodstein D.M."/>
            <person name="Harris C."/>
            <person name="Jackson D.J."/>
            <person name="Leys S.P."/>
            <person name="Shu S."/>
            <person name="Woodcroft B.J."/>
            <person name="Vervoort M."/>
            <person name="Kosik K.S."/>
            <person name="Manning G."/>
            <person name="Degnan B.M."/>
            <person name="Rokhsar D.S."/>
        </authorList>
    </citation>
    <scope>NUCLEOTIDE SEQUENCE [LARGE SCALE GENOMIC DNA]</scope>
</reference>
<accession>A0A1X7VIL8</accession>
<feature type="domain" description="Integrase core" evidence="1">
    <location>
        <begin position="137"/>
        <end position="314"/>
    </location>
</feature>
<dbReference type="EnsemblMetazoa" id="XM_020008948.1">
    <property type="protein sequence ID" value="XP_019864507.1"/>
    <property type="gene ID" value="LOC109593841"/>
</dbReference>
<dbReference type="PANTHER" id="PTHR46791">
    <property type="entry name" value="EXPRESSED PROTEIN"/>
    <property type="match status" value="1"/>
</dbReference>
<dbReference type="InParanoid" id="A0A1X7VIL8"/>
<organism evidence="2">
    <name type="scientific">Amphimedon queenslandica</name>
    <name type="common">Sponge</name>
    <dbReference type="NCBI Taxonomy" id="400682"/>
    <lineage>
        <taxon>Eukaryota</taxon>
        <taxon>Metazoa</taxon>
        <taxon>Porifera</taxon>
        <taxon>Demospongiae</taxon>
        <taxon>Heteroscleromorpha</taxon>
        <taxon>Haplosclerida</taxon>
        <taxon>Niphatidae</taxon>
        <taxon>Amphimedon</taxon>
    </lineage>
</organism>
<gene>
    <name evidence="2" type="primary">109593841</name>
</gene>
<dbReference type="Proteomes" id="UP000007879">
    <property type="component" value="Unassembled WGS sequence"/>
</dbReference>
<keyword evidence="3" id="KW-1185">Reference proteome</keyword>
<reference evidence="2" key="2">
    <citation type="submission" date="2017-05" db="UniProtKB">
        <authorList>
            <consortium name="EnsemblMetazoa"/>
        </authorList>
    </citation>
    <scope>IDENTIFICATION</scope>
</reference>
<dbReference type="PANTHER" id="PTHR46791:SF5">
    <property type="entry name" value="CLR5 DOMAIN-CONTAINING PROTEIN-RELATED"/>
    <property type="match status" value="1"/>
</dbReference>
<proteinExistence type="predicted"/>
<evidence type="ECO:0000259" key="1">
    <source>
        <dbReference type="Pfam" id="PF24764"/>
    </source>
</evidence>
<evidence type="ECO:0000313" key="2">
    <source>
        <dbReference type="EnsemblMetazoa" id="Aqu2.1.40196_001"/>
    </source>
</evidence>
<evidence type="ECO:0000313" key="3">
    <source>
        <dbReference type="Proteomes" id="UP000007879"/>
    </source>
</evidence>
<dbReference type="Pfam" id="PF24764">
    <property type="entry name" value="rva_4"/>
    <property type="match status" value="1"/>
</dbReference>
<sequence length="409" mass="47143">MALDELEDFVRSRIETHRYSYQAVSEELNRFFPAQRGFSSRNVRRFCVKAGITKISRLNDIELDDLIKRNIHKVGNQYGRKTMTGLLASQGYRVGENRVASSLKRVNPSNHAARLHSTQRLMNPTPYVAYYYGEKIHIDQNEKLTMFGVTHVIGVDGFSKKIVGFCTMPIKNPVAVYEHFFRPLVLEHGLWSQVRVDRGSEWALLLQVQSQLSNHRYDTTKRPYVQTTSKQNHVVERMWVDVNSRVNYPVKRSLLNMVENGSLQLDHPMIRFCVSWYSIHICNVGLDLFIQAWNNHPLPSSISSGNRGTPNQRMLQSCCIHPLQSSFLPTSAQAVFQYRQSGGQITAESNFGSDPLAIYPEKQLLRETAFKKQYPSFDEIYFQLISGSDHTFQDGLKYFIDLTYRLTQT</sequence>
<dbReference type="KEGG" id="aqu:109593841"/>
<protein>
    <recommendedName>
        <fullName evidence="1">Integrase core domain-containing protein</fullName>
    </recommendedName>
</protein>
<dbReference type="AlphaFoldDB" id="A0A1X7VIL8"/>
<dbReference type="eggNOG" id="ENOG502S2UW">
    <property type="taxonomic scope" value="Eukaryota"/>
</dbReference>
<dbReference type="EnsemblMetazoa" id="Aqu2.1.40196_001">
    <property type="protein sequence ID" value="Aqu2.1.40196_001"/>
    <property type="gene ID" value="Aqu2.1.40196"/>
</dbReference>
<dbReference type="OrthoDB" id="5952813at2759"/>
<name>A0A1X7VIL8_AMPQE</name>
<dbReference type="InterPro" id="IPR058913">
    <property type="entry name" value="Integrase_dom_put"/>
</dbReference>